<reference evidence="1" key="1">
    <citation type="submission" date="2014-11" db="EMBL/GenBank/DDBJ databases">
        <authorList>
            <person name="Amaro Gonzalez C."/>
        </authorList>
    </citation>
    <scope>NUCLEOTIDE SEQUENCE</scope>
</reference>
<accession>A0A0E9PH54</accession>
<sequence length="18" mass="2109">MDPMVTYKLLLHIAYATQ</sequence>
<evidence type="ECO:0000313" key="1">
    <source>
        <dbReference type="EMBL" id="JAH03612.1"/>
    </source>
</evidence>
<name>A0A0E9PH54_ANGAN</name>
<proteinExistence type="predicted"/>
<organism evidence="1">
    <name type="scientific">Anguilla anguilla</name>
    <name type="common">European freshwater eel</name>
    <name type="synonym">Muraena anguilla</name>
    <dbReference type="NCBI Taxonomy" id="7936"/>
    <lineage>
        <taxon>Eukaryota</taxon>
        <taxon>Metazoa</taxon>
        <taxon>Chordata</taxon>
        <taxon>Craniata</taxon>
        <taxon>Vertebrata</taxon>
        <taxon>Euteleostomi</taxon>
        <taxon>Actinopterygii</taxon>
        <taxon>Neopterygii</taxon>
        <taxon>Teleostei</taxon>
        <taxon>Anguilliformes</taxon>
        <taxon>Anguillidae</taxon>
        <taxon>Anguilla</taxon>
    </lineage>
</organism>
<reference evidence="1" key="2">
    <citation type="journal article" date="2015" name="Fish Shellfish Immunol.">
        <title>Early steps in the European eel (Anguilla anguilla)-Vibrio vulnificus interaction in the gills: Role of the RtxA13 toxin.</title>
        <authorList>
            <person name="Callol A."/>
            <person name="Pajuelo D."/>
            <person name="Ebbesson L."/>
            <person name="Teles M."/>
            <person name="MacKenzie S."/>
            <person name="Amaro C."/>
        </authorList>
    </citation>
    <scope>NUCLEOTIDE SEQUENCE</scope>
</reference>
<dbReference type="EMBL" id="GBXM01104965">
    <property type="protein sequence ID" value="JAH03612.1"/>
    <property type="molecule type" value="Transcribed_RNA"/>
</dbReference>
<dbReference type="AlphaFoldDB" id="A0A0E9PH54"/>
<protein>
    <submittedName>
        <fullName evidence="1">Uncharacterized protein</fullName>
    </submittedName>
</protein>